<protein>
    <submittedName>
        <fullName evidence="1">Uncharacterized protein</fullName>
    </submittedName>
</protein>
<evidence type="ECO:0000313" key="2">
    <source>
        <dbReference type="Proteomes" id="UP000441717"/>
    </source>
</evidence>
<dbReference type="RefSeq" id="WP_152946345.1">
    <property type="nucleotide sequence ID" value="NZ_WHYR01000020.1"/>
</dbReference>
<gene>
    <name evidence="1" type="ORF">GFC01_08660</name>
</gene>
<proteinExistence type="predicted"/>
<dbReference type="OrthoDB" id="1806440at2"/>
<name>A0A6N7IQP3_9FIRM</name>
<evidence type="ECO:0000313" key="1">
    <source>
        <dbReference type="EMBL" id="MQL52340.1"/>
    </source>
</evidence>
<dbReference type="EMBL" id="WHYR01000020">
    <property type="protein sequence ID" value="MQL52340.1"/>
    <property type="molecule type" value="Genomic_DNA"/>
</dbReference>
<accession>A0A6N7IQP3</accession>
<sequence>MLKRYCELVEELGSMEQVAIADLSTEEIVRYLDLRRQQEELAGQLLDILTDALLQLQDLADKIGDELMVLPEVIENVRERNAFNELPMGQLAYMMGALQSDMERILADCRQIHYEFLWGDQGGQKYDHQLPQAVKSPADTGKDGEKTNGSDVEAALALEEVACAREGVVIDMEMSAGTPEQAGGEKYDGVENKEDGSVLIKPETLKKLEDAMRPRELAGAVPAMDEKENSFAVIKVAPAGKDKARIKHHKERHRR</sequence>
<dbReference type="Proteomes" id="UP000441717">
    <property type="component" value="Unassembled WGS sequence"/>
</dbReference>
<comment type="caution">
    <text evidence="1">The sequence shown here is derived from an EMBL/GenBank/DDBJ whole genome shotgun (WGS) entry which is preliminary data.</text>
</comment>
<keyword evidence="2" id="KW-1185">Reference proteome</keyword>
<dbReference type="AlphaFoldDB" id="A0A6N7IQP3"/>
<organism evidence="1 2">
    <name type="scientific">Desulfofundulus thermobenzoicus</name>
    <dbReference type="NCBI Taxonomy" id="29376"/>
    <lineage>
        <taxon>Bacteria</taxon>
        <taxon>Bacillati</taxon>
        <taxon>Bacillota</taxon>
        <taxon>Clostridia</taxon>
        <taxon>Eubacteriales</taxon>
        <taxon>Peptococcaceae</taxon>
        <taxon>Desulfofundulus</taxon>
    </lineage>
</organism>
<reference evidence="1 2" key="1">
    <citation type="submission" date="2019-10" db="EMBL/GenBank/DDBJ databases">
        <title>Comparative genomics of sulfur disproportionating microorganisms.</title>
        <authorList>
            <person name="Ward L.M."/>
            <person name="Bertran E."/>
            <person name="Johnston D."/>
        </authorList>
    </citation>
    <scope>NUCLEOTIDE SEQUENCE [LARGE SCALE GENOMIC DNA]</scope>
    <source>
        <strain evidence="1 2">DSM 14055</strain>
    </source>
</reference>